<dbReference type="InterPro" id="IPR002110">
    <property type="entry name" value="Ankyrin_rpt"/>
</dbReference>
<dbReference type="PANTHER" id="PTHR24118">
    <property type="entry name" value="POTE ANKYRIN DOMAIN"/>
    <property type="match status" value="1"/>
</dbReference>
<dbReference type="SUPFAM" id="SSF48403">
    <property type="entry name" value="Ankyrin repeat"/>
    <property type="match status" value="2"/>
</dbReference>
<proteinExistence type="predicted"/>
<dbReference type="InterPro" id="IPR036770">
    <property type="entry name" value="Ankyrin_rpt-contain_sf"/>
</dbReference>
<dbReference type="AlphaFoldDB" id="A0A6A6YBL7"/>
<dbReference type="PRINTS" id="PR01415">
    <property type="entry name" value="ANKYRIN"/>
</dbReference>
<dbReference type="SMART" id="SM00248">
    <property type="entry name" value="ANK"/>
    <property type="match status" value="6"/>
</dbReference>
<evidence type="ECO:0000313" key="5">
    <source>
        <dbReference type="RefSeq" id="XP_033572368.1"/>
    </source>
</evidence>
<dbReference type="InterPro" id="IPR031348">
    <property type="entry name" value="PigL_N"/>
</dbReference>
<feature type="repeat" description="ANK" evidence="1">
    <location>
        <begin position="354"/>
        <end position="386"/>
    </location>
</feature>
<evidence type="ECO:0000313" key="3">
    <source>
        <dbReference type="EMBL" id="KAF2805404.1"/>
    </source>
</evidence>
<keyword evidence="4" id="KW-1185">Reference proteome</keyword>
<name>A0A6A6YBL7_9PEZI</name>
<evidence type="ECO:0000313" key="4">
    <source>
        <dbReference type="Proteomes" id="UP000504636"/>
    </source>
</evidence>
<gene>
    <name evidence="3 5" type="ORF">BDZ99DRAFT_104776</name>
</gene>
<keyword evidence="1" id="KW-0040">ANK repeat</keyword>
<evidence type="ECO:0000256" key="1">
    <source>
        <dbReference type="PROSITE-ProRule" id="PRU00023"/>
    </source>
</evidence>
<dbReference type="Pfam" id="PF12796">
    <property type="entry name" value="Ank_2"/>
    <property type="match status" value="2"/>
</dbReference>
<dbReference type="Gene3D" id="1.25.40.20">
    <property type="entry name" value="Ankyrin repeat-containing domain"/>
    <property type="match status" value="1"/>
</dbReference>
<accession>A0A6A6YBL7</accession>
<reference evidence="5" key="3">
    <citation type="submission" date="2025-04" db="UniProtKB">
        <authorList>
            <consortium name="RefSeq"/>
        </authorList>
    </citation>
    <scope>IDENTIFICATION</scope>
    <source>
        <strain evidence="5">CBS 304.34</strain>
    </source>
</reference>
<dbReference type="PROSITE" id="PS50297">
    <property type="entry name" value="ANK_REP_REGION"/>
    <property type="match status" value="4"/>
</dbReference>
<reference evidence="5" key="2">
    <citation type="submission" date="2020-04" db="EMBL/GenBank/DDBJ databases">
        <authorList>
            <consortium name="NCBI Genome Project"/>
        </authorList>
    </citation>
    <scope>NUCLEOTIDE SEQUENCE</scope>
    <source>
        <strain evidence="5">CBS 304.34</strain>
    </source>
</reference>
<dbReference type="RefSeq" id="XP_033572368.1">
    <property type="nucleotide sequence ID" value="XM_033712348.1"/>
</dbReference>
<feature type="repeat" description="ANK" evidence="1">
    <location>
        <begin position="516"/>
        <end position="544"/>
    </location>
</feature>
<reference evidence="3 5" key="1">
    <citation type="journal article" date="2020" name="Stud. Mycol.">
        <title>101 Dothideomycetes genomes: a test case for predicting lifestyles and emergence of pathogens.</title>
        <authorList>
            <person name="Haridas S."/>
            <person name="Albert R."/>
            <person name="Binder M."/>
            <person name="Bloem J."/>
            <person name="Labutti K."/>
            <person name="Salamov A."/>
            <person name="Andreopoulos B."/>
            <person name="Baker S."/>
            <person name="Barry K."/>
            <person name="Bills G."/>
            <person name="Bluhm B."/>
            <person name="Cannon C."/>
            <person name="Castanera R."/>
            <person name="Culley D."/>
            <person name="Daum C."/>
            <person name="Ezra D."/>
            <person name="Gonzalez J."/>
            <person name="Henrissat B."/>
            <person name="Kuo A."/>
            <person name="Liang C."/>
            <person name="Lipzen A."/>
            <person name="Lutzoni F."/>
            <person name="Magnuson J."/>
            <person name="Mondo S."/>
            <person name="Nolan M."/>
            <person name="Ohm R."/>
            <person name="Pangilinan J."/>
            <person name="Park H.-J."/>
            <person name="Ramirez L."/>
            <person name="Alfaro M."/>
            <person name="Sun H."/>
            <person name="Tritt A."/>
            <person name="Yoshinaga Y."/>
            <person name="Zwiers L.-H."/>
            <person name="Turgeon B."/>
            <person name="Goodwin S."/>
            <person name="Spatafora J."/>
            <person name="Crous P."/>
            <person name="Grigoriev I."/>
        </authorList>
    </citation>
    <scope>NUCLEOTIDE SEQUENCE</scope>
    <source>
        <strain evidence="3 5">CBS 304.34</strain>
    </source>
</reference>
<dbReference type="PANTHER" id="PTHR24118:SF99">
    <property type="entry name" value="POTE ANKYRIN DOMAIN FAMILY MEMBER 3C-RELATED"/>
    <property type="match status" value="1"/>
</dbReference>
<dbReference type="Proteomes" id="UP000504636">
    <property type="component" value="Unplaced"/>
</dbReference>
<evidence type="ECO:0000259" key="2">
    <source>
        <dbReference type="Pfam" id="PF17111"/>
    </source>
</evidence>
<feature type="repeat" description="ANK" evidence="1">
    <location>
        <begin position="545"/>
        <end position="577"/>
    </location>
</feature>
<dbReference type="EMBL" id="MU003709">
    <property type="protein sequence ID" value="KAF2805404.1"/>
    <property type="molecule type" value="Genomic_DNA"/>
</dbReference>
<dbReference type="PROSITE" id="PS50088">
    <property type="entry name" value="ANK_REPEAT"/>
    <property type="match status" value="5"/>
</dbReference>
<sequence>MADPLSGIAGVVGLLDVATRTSSQVWKLIEAWRSAPTQILDLSEEIHTSRRVISQLQTACDTVTDVTEFDPFIEVFTTQIDIARTVCMGLESILQSISGTSLDSRRRIRKERWLQARSKVADLQSQLGRVRSNIMLILCIQSALRGAQLDLLLRTQHEAVMDVLRPRATPTSNATIPTSTSTIFEGCEESLDLNAANRELEAFQPGSRVISLATPRRVVCKSSCKCSCHFYRSYSRFYLAGFNNIIGSVTVAYSTPTGNISTHEASCLRAKFSSLELSYSFPSWLLNLSILTVLSMSNGTPNVGLIVRRRISRDSAIAFRTLYGLVMNGDYLGVKASLETREGRAQLHDVLSSDGASALHSAAHYGNVAIVKLLLAAGADIFLEDDFGRPPTTTAAKWILNQSAFPAIVVLGLRPTCLRDELAKEVYRVQINATDDFGADPNRRNVSTNATPLMEACRIDSLACVKALLAAGANVNTGDERPIYLASAFASVPVVELLVSEGADVNDFSNICRSGPLAHAAKHNQLEITDFLLSKGADIDHRDWEGDTALTEAIIRGAVLCIDLLLSRNANYTFVDKYNFTILHNVAASGDARVANLLASAVLKGLDLDARNKKGKTARQILESRAGVTDELLEAFNKLIDSVSRNKTHQEDTMAGSKDASGRFSGSHQELVHKLTHHVRLYVPAIWKYRTSILLVFLLLISHLAQTMIECISRPRASALPM</sequence>
<feature type="repeat" description="ANK" evidence="1">
    <location>
        <begin position="478"/>
        <end position="510"/>
    </location>
</feature>
<dbReference type="Pfam" id="PF00023">
    <property type="entry name" value="Ank"/>
    <property type="match status" value="1"/>
</dbReference>
<organism evidence="3">
    <name type="scientific">Mytilinidion resinicola</name>
    <dbReference type="NCBI Taxonomy" id="574789"/>
    <lineage>
        <taxon>Eukaryota</taxon>
        <taxon>Fungi</taxon>
        <taxon>Dikarya</taxon>
        <taxon>Ascomycota</taxon>
        <taxon>Pezizomycotina</taxon>
        <taxon>Dothideomycetes</taxon>
        <taxon>Pleosporomycetidae</taxon>
        <taxon>Mytilinidiales</taxon>
        <taxon>Mytilinidiaceae</taxon>
        <taxon>Mytilinidion</taxon>
    </lineage>
</organism>
<dbReference type="OrthoDB" id="539213at2759"/>
<feature type="domain" description="Azaphilone pigments biosynthesis cluster protein L N-terminal" evidence="2">
    <location>
        <begin position="2"/>
        <end position="138"/>
    </location>
</feature>
<dbReference type="Pfam" id="PF17111">
    <property type="entry name" value="PigL_N"/>
    <property type="match status" value="1"/>
</dbReference>
<dbReference type="GeneID" id="54453241"/>
<protein>
    <submittedName>
        <fullName evidence="3 5">Ankyrin</fullName>
    </submittedName>
</protein>
<feature type="repeat" description="ANK" evidence="1">
    <location>
        <begin position="448"/>
        <end position="480"/>
    </location>
</feature>